<keyword evidence="2" id="KW-0282">Flagellum</keyword>
<dbReference type="EMBL" id="UGHV01000001">
    <property type="protein sequence ID" value="STO96981.1"/>
    <property type="molecule type" value="Genomic_DNA"/>
</dbReference>
<dbReference type="OrthoDB" id="5244399at2"/>
<reference evidence="2 3" key="1">
    <citation type="submission" date="2018-06" db="EMBL/GenBank/DDBJ databases">
        <authorList>
            <consortium name="Pathogen Informatics"/>
            <person name="Doyle S."/>
        </authorList>
    </citation>
    <scope>NUCLEOTIDE SEQUENCE [LARGE SCALE GENOMIC DNA]</scope>
    <source>
        <strain evidence="2 3">NCTC12410</strain>
    </source>
</reference>
<protein>
    <submittedName>
        <fullName evidence="2">Flagellar biosynthesis protein FlhB</fullName>
    </submittedName>
</protein>
<dbReference type="RefSeq" id="WP_115011266.1">
    <property type="nucleotide sequence ID" value="NZ_UGHV01000001.1"/>
</dbReference>
<organism evidence="2 3">
    <name type="scientific">Helicobacter canis</name>
    <dbReference type="NCBI Taxonomy" id="29419"/>
    <lineage>
        <taxon>Bacteria</taxon>
        <taxon>Pseudomonadati</taxon>
        <taxon>Campylobacterota</taxon>
        <taxon>Epsilonproteobacteria</taxon>
        <taxon>Campylobacterales</taxon>
        <taxon>Helicobacteraceae</taxon>
        <taxon>Helicobacter</taxon>
    </lineage>
</organism>
<keyword evidence="2" id="KW-0969">Cilium</keyword>
<evidence type="ECO:0000313" key="2">
    <source>
        <dbReference type="EMBL" id="STO96981.1"/>
    </source>
</evidence>
<dbReference type="Pfam" id="PF01312">
    <property type="entry name" value="Bac_export_2"/>
    <property type="match status" value="1"/>
</dbReference>
<sequence length="88" mass="9845">MQKAAALAYNAQQDRAPKVLASGKGSIAEKIIAKAKEYDVPLFANEELVDMLLQVEIESEIPVELYEAVVRVFVWLNRLESNAQLSRI</sequence>
<dbReference type="Proteomes" id="UP000254841">
    <property type="component" value="Unassembled WGS sequence"/>
</dbReference>
<dbReference type="GO" id="GO:0009306">
    <property type="term" value="P:protein secretion"/>
    <property type="evidence" value="ECO:0007669"/>
    <property type="project" value="InterPro"/>
</dbReference>
<proteinExistence type="inferred from homology"/>
<dbReference type="InterPro" id="IPR006135">
    <property type="entry name" value="T3SS_substrate_exporter"/>
</dbReference>
<evidence type="ECO:0000256" key="1">
    <source>
        <dbReference type="ARBA" id="ARBA00010690"/>
    </source>
</evidence>
<dbReference type="PANTHER" id="PTHR30531:SF12">
    <property type="entry name" value="FLAGELLAR BIOSYNTHETIC PROTEIN FLHB"/>
    <property type="match status" value="1"/>
</dbReference>
<dbReference type="SUPFAM" id="SSF160544">
    <property type="entry name" value="EscU C-terminal domain-like"/>
    <property type="match status" value="1"/>
</dbReference>
<keyword evidence="2" id="KW-0966">Cell projection</keyword>
<comment type="similarity">
    <text evidence="1">Belongs to the type III secretion exporter family.</text>
</comment>
<evidence type="ECO:0000313" key="3">
    <source>
        <dbReference type="Proteomes" id="UP000254841"/>
    </source>
</evidence>
<dbReference type="PANTHER" id="PTHR30531">
    <property type="entry name" value="FLAGELLAR BIOSYNTHETIC PROTEIN FLHB"/>
    <property type="match status" value="1"/>
</dbReference>
<dbReference type="AlphaFoldDB" id="A0A377J3D2"/>
<dbReference type="InterPro" id="IPR029025">
    <property type="entry name" value="T3SS_substrate_exporter_C"/>
</dbReference>
<accession>A0A377J3D2</accession>
<dbReference type="Gene3D" id="3.40.1690.10">
    <property type="entry name" value="secretion proteins EscU"/>
    <property type="match status" value="1"/>
</dbReference>
<dbReference type="GO" id="GO:0005886">
    <property type="term" value="C:plasma membrane"/>
    <property type="evidence" value="ECO:0007669"/>
    <property type="project" value="TreeGrafter"/>
</dbReference>
<gene>
    <name evidence="2" type="primary">flhB2</name>
    <name evidence="2" type="ORF">NCTC12410_00800</name>
</gene>
<name>A0A377J3D2_9HELI</name>